<evidence type="ECO:0000313" key="2">
    <source>
        <dbReference type="Proteomes" id="UP001281147"/>
    </source>
</evidence>
<name>A0ACC3NMS9_9PEZI</name>
<accession>A0ACC3NMS9</accession>
<comment type="caution">
    <text evidence="1">The sequence shown here is derived from an EMBL/GenBank/DDBJ whole genome shotgun (WGS) entry which is preliminary data.</text>
</comment>
<evidence type="ECO:0000313" key="1">
    <source>
        <dbReference type="EMBL" id="KAK3719232.1"/>
    </source>
</evidence>
<dbReference type="Proteomes" id="UP001281147">
    <property type="component" value="Unassembled WGS sequence"/>
</dbReference>
<organism evidence="1 2">
    <name type="scientific">Vermiconidia calcicola</name>
    <dbReference type="NCBI Taxonomy" id="1690605"/>
    <lineage>
        <taxon>Eukaryota</taxon>
        <taxon>Fungi</taxon>
        <taxon>Dikarya</taxon>
        <taxon>Ascomycota</taxon>
        <taxon>Pezizomycotina</taxon>
        <taxon>Dothideomycetes</taxon>
        <taxon>Dothideomycetidae</taxon>
        <taxon>Mycosphaerellales</taxon>
        <taxon>Extremaceae</taxon>
        <taxon>Vermiconidia</taxon>
    </lineage>
</organism>
<reference evidence="1" key="1">
    <citation type="submission" date="2023-07" db="EMBL/GenBank/DDBJ databases">
        <title>Black Yeasts Isolated from many extreme environments.</title>
        <authorList>
            <person name="Coleine C."/>
            <person name="Stajich J.E."/>
            <person name="Selbmann L."/>
        </authorList>
    </citation>
    <scope>NUCLEOTIDE SEQUENCE</scope>
    <source>
        <strain evidence="1">CCFEE 5714</strain>
    </source>
</reference>
<sequence length="705" mass="77589">MDLPNGLPNAPPVNHAPVGHPNGFAAANVIVDARPDIAILNQYHQVVHDRYQSQFDRRLHQHRERDKKEYELRELEFKNQVLGLQNHVRQQANDHRKSEKKTAVDVEQLREQLADFGARDTALEKEKTRLEHKIEELIREKVVMGEEFKDALTAAEKEKHEADEQSRELTADLATERSGSSDSQSKLDAALEAGRLEKEEHHATRVKLAAEKTARSKHHEKEVATMKEKNSHIEDLLQEIKGLKGDMRKIPLLTVNNGSLKKKIEKLVEANNLLQQKNDQRDLELEASNINVKELTAKLDESKSKCETAEQRSVKDQETTANLTVDLAACRKSAERSRDELRVCRKELLTEQSISTTCEQEVERLKSEVSARTLERAGFVEENDRLKTALTAKDIELAEFNRKLASVLALLTGTKVVSESEPQETPANAERAGAARLDSKASPQQECVQPAPKDDSESESMDVSTRVASDSIPPSEATELGEGTATAHTIAQQTAPLSLSAGTAEGEVGPSTKAANLELPQLKSPPQTSGPVRHTTIQEASVDTLVSPLLRDAASSSVEQAHPDTGDITELNPASNTNVPPSPTLPVREGAIGQTPSNTPSAPGSDLPSISASDRSAQSSTPVQPDIRIPIDQLPNFKKKTAFTPTKPSPLKGGGSSTKKRTRVEDEDNDNINVAKRPAFDKPPPAGPRRQSMGRRAYDCYRPYR</sequence>
<gene>
    <name evidence="1" type="ORF">LTR37_004451</name>
</gene>
<protein>
    <submittedName>
        <fullName evidence="1">Uncharacterized protein</fullName>
    </submittedName>
</protein>
<proteinExistence type="predicted"/>
<dbReference type="EMBL" id="JAUTXU010000027">
    <property type="protein sequence ID" value="KAK3719232.1"/>
    <property type="molecule type" value="Genomic_DNA"/>
</dbReference>
<keyword evidence="2" id="KW-1185">Reference proteome</keyword>